<dbReference type="HOGENOM" id="CLU_024853_4_1_2"/>
<evidence type="ECO:0000256" key="19">
    <source>
        <dbReference type="PIRNR" id="PIRNR017184"/>
    </source>
</evidence>
<evidence type="ECO:0000256" key="8">
    <source>
        <dbReference type="ARBA" id="ARBA00022857"/>
    </source>
</evidence>
<feature type="binding site" evidence="17">
    <location>
        <position position="320"/>
    </location>
    <ligand>
        <name>(6S)-NADPHX</name>
        <dbReference type="ChEBI" id="CHEBI:64076"/>
    </ligand>
</feature>
<dbReference type="CDD" id="cd01171">
    <property type="entry name" value="YXKO-related"/>
    <property type="match status" value="1"/>
</dbReference>
<evidence type="ECO:0000259" key="21">
    <source>
        <dbReference type="PROSITE" id="PS51385"/>
    </source>
</evidence>
<comment type="cofactor">
    <cofactor evidence="18 19">
        <name>K(+)</name>
        <dbReference type="ChEBI" id="CHEBI:29103"/>
    </cofactor>
    <text evidence="18 19">Binds 1 potassium ion per subunit.</text>
</comment>
<comment type="caution">
    <text evidence="17">Lacks conserved residue(s) required for the propagation of feature annotation.</text>
</comment>
<comment type="function">
    <text evidence="14 19">Bifunctional enzyme that catalyzes the epimerization of the S- and R-forms of NAD(P)HX and the dehydration of the S-form of NAD(P)HX at the expense of ADP, which is converted to AMP. This allows the repair of both epimers of NAD(P)HX, a damaged form of NAD(P)H that is a result of enzymatic or heat-dependent hydration.</text>
</comment>
<reference evidence="22 23" key="1">
    <citation type="journal article" date="2011" name="Stand. Genomic Sci.">
        <title>Complete genome sequence of the hyperthermophilic chemolithoautotroph Pyrolobus fumarii type strain (1A).</title>
        <authorList>
            <person name="Anderson I."/>
            <person name="Goker M."/>
            <person name="Nolan M."/>
            <person name="Lucas S."/>
            <person name="Hammon N."/>
            <person name="Deshpande S."/>
            <person name="Cheng J.F."/>
            <person name="Tapia R."/>
            <person name="Han C."/>
            <person name="Goodwin L."/>
            <person name="Pitluck S."/>
            <person name="Huntemann M."/>
            <person name="Liolios K."/>
            <person name="Ivanova N."/>
            <person name="Pagani I."/>
            <person name="Mavromatis K."/>
            <person name="Ovchinikova G."/>
            <person name="Pati A."/>
            <person name="Chen A."/>
            <person name="Palaniappan K."/>
            <person name="Land M."/>
            <person name="Hauser L."/>
            <person name="Brambilla E.M."/>
            <person name="Huber H."/>
            <person name="Yasawong M."/>
            <person name="Rohde M."/>
            <person name="Spring S."/>
            <person name="Abt B."/>
            <person name="Sikorski J."/>
            <person name="Wirth R."/>
            <person name="Detter J.C."/>
            <person name="Woyke T."/>
            <person name="Bristow J."/>
            <person name="Eisen J.A."/>
            <person name="Markowitz V."/>
            <person name="Hugenholtz P."/>
            <person name="Kyrpides N.C."/>
            <person name="Klenk H.P."/>
            <person name="Lapidus A."/>
        </authorList>
    </citation>
    <scope>NUCLEOTIDE SEQUENCE [LARGE SCALE GENOMIC DNA]</scope>
    <source>
        <strain evidence="23">DSM 11204 / 1A</strain>
    </source>
</reference>
<dbReference type="Gene3D" id="3.40.1190.20">
    <property type="match status" value="1"/>
</dbReference>
<proteinExistence type="inferred from homology"/>
<keyword evidence="22" id="KW-0418">Kinase</keyword>
<keyword evidence="12 17" id="KW-0456">Lyase</keyword>
<keyword evidence="23" id="KW-1185">Reference proteome</keyword>
<feature type="binding site" evidence="18">
    <location>
        <begin position="130"/>
        <end position="136"/>
    </location>
    <ligand>
        <name>(6S)-NADPHX</name>
        <dbReference type="ChEBI" id="CHEBI:64076"/>
    </ligand>
</feature>
<dbReference type="KEGG" id="pfm:Pyrfu_0961"/>
<evidence type="ECO:0000256" key="16">
    <source>
        <dbReference type="ARBA" id="ARBA00049209"/>
    </source>
</evidence>
<feature type="binding site" evidence="17">
    <location>
        <position position="377"/>
    </location>
    <ligand>
        <name>(6S)-NADPHX</name>
        <dbReference type="ChEBI" id="CHEBI:64076"/>
    </ligand>
</feature>
<gene>
    <name evidence="17" type="primary">nnrD</name>
    <name evidence="18" type="synonym">nnrE</name>
    <name evidence="22" type="ordered locus">Pyrfu_0961</name>
</gene>
<organism evidence="22 23">
    <name type="scientific">Pyrolobus fumarii (strain DSM 11204 / 1A)</name>
    <dbReference type="NCBI Taxonomy" id="694429"/>
    <lineage>
        <taxon>Archaea</taxon>
        <taxon>Thermoproteota</taxon>
        <taxon>Thermoprotei</taxon>
        <taxon>Desulfurococcales</taxon>
        <taxon>Pyrodictiaceae</taxon>
        <taxon>Pyrolobus</taxon>
    </lineage>
</organism>
<keyword evidence="7 17" id="KW-0067">ATP-binding</keyword>
<dbReference type="GO" id="GO:0052855">
    <property type="term" value="F:ADP-dependent NAD(P)H-hydrate dehydratase activity"/>
    <property type="evidence" value="ECO:0007669"/>
    <property type="project" value="UniProtKB-UniRule"/>
</dbReference>
<evidence type="ECO:0000256" key="10">
    <source>
        <dbReference type="ARBA" id="ARBA00023027"/>
    </source>
</evidence>
<evidence type="ECO:0000256" key="12">
    <source>
        <dbReference type="ARBA" id="ARBA00023239"/>
    </source>
</evidence>
<dbReference type="Gene3D" id="3.40.50.10260">
    <property type="entry name" value="YjeF N-terminal domain"/>
    <property type="match status" value="1"/>
</dbReference>
<evidence type="ECO:0000256" key="3">
    <source>
        <dbReference type="ARBA" id="ARBA00006001"/>
    </source>
</evidence>
<dbReference type="PIRSF" id="PIRSF017184">
    <property type="entry name" value="Nnr"/>
    <property type="match status" value="1"/>
</dbReference>
<evidence type="ECO:0000256" key="1">
    <source>
        <dbReference type="ARBA" id="ARBA00000013"/>
    </source>
</evidence>
<dbReference type="PANTHER" id="PTHR12592:SF0">
    <property type="entry name" value="ATP-DEPENDENT (S)-NAD(P)H-HYDRATE DEHYDRATASE"/>
    <property type="match status" value="1"/>
</dbReference>
<dbReference type="InParanoid" id="G0EEK8"/>
<dbReference type="GO" id="GO:0046496">
    <property type="term" value="P:nicotinamide nucleotide metabolic process"/>
    <property type="evidence" value="ECO:0007669"/>
    <property type="project" value="UniProtKB-UniRule"/>
</dbReference>
<dbReference type="GO" id="GO:0016301">
    <property type="term" value="F:kinase activity"/>
    <property type="evidence" value="ECO:0007669"/>
    <property type="project" value="UniProtKB-KW"/>
</dbReference>
<dbReference type="EC" id="5.1.99.6" evidence="19"/>
<dbReference type="STRING" id="694429.Pyrfu_0961"/>
<keyword evidence="11 18" id="KW-0413">Isomerase</keyword>
<dbReference type="Pfam" id="PF03853">
    <property type="entry name" value="YjeF_N"/>
    <property type="match status" value="1"/>
</dbReference>
<evidence type="ECO:0000256" key="15">
    <source>
        <dbReference type="ARBA" id="ARBA00048238"/>
    </source>
</evidence>
<evidence type="ECO:0000256" key="11">
    <source>
        <dbReference type="ARBA" id="ARBA00023235"/>
    </source>
</evidence>
<dbReference type="InterPro" id="IPR000631">
    <property type="entry name" value="CARKD"/>
</dbReference>
<dbReference type="EMBL" id="CP002838">
    <property type="protein sequence ID" value="AEM38830.1"/>
    <property type="molecule type" value="Genomic_DNA"/>
</dbReference>
<name>G0EEK8_PYRF1</name>
<dbReference type="GO" id="GO:0052856">
    <property type="term" value="F:NAD(P)HX epimerase activity"/>
    <property type="evidence" value="ECO:0007669"/>
    <property type="project" value="UniProtKB-UniRule"/>
</dbReference>
<dbReference type="HAMAP" id="MF_01965">
    <property type="entry name" value="NADHX_dehydratase"/>
    <property type="match status" value="1"/>
</dbReference>
<keyword evidence="9 18" id="KW-0630">Potassium</keyword>
<dbReference type="GO" id="GO:0005524">
    <property type="term" value="F:ATP binding"/>
    <property type="evidence" value="ECO:0007669"/>
    <property type="project" value="UniProtKB-UniRule"/>
</dbReference>
<dbReference type="PANTHER" id="PTHR12592">
    <property type="entry name" value="ATP-DEPENDENT (S)-NAD(P)H-HYDRATE DEHYDRATASE FAMILY MEMBER"/>
    <property type="match status" value="1"/>
</dbReference>
<feature type="domain" description="YjeF C-terminal" evidence="20">
    <location>
        <begin position="219"/>
        <end position="506"/>
    </location>
</feature>
<dbReference type="RefSeq" id="WP_014026507.1">
    <property type="nucleotide sequence ID" value="NC_015931.1"/>
</dbReference>
<evidence type="ECO:0000256" key="17">
    <source>
        <dbReference type="HAMAP-Rule" id="MF_01965"/>
    </source>
</evidence>
<dbReference type="Proteomes" id="UP000001037">
    <property type="component" value="Chromosome"/>
</dbReference>
<dbReference type="InterPro" id="IPR004443">
    <property type="entry name" value="YjeF_N_dom"/>
</dbReference>
<dbReference type="NCBIfam" id="TIGR00197">
    <property type="entry name" value="yjeF_nterm"/>
    <property type="match status" value="1"/>
</dbReference>
<feature type="binding site" evidence="18">
    <location>
        <position position="162"/>
    </location>
    <ligand>
        <name>K(+)</name>
        <dbReference type="ChEBI" id="CHEBI:29103"/>
    </ligand>
</feature>
<keyword evidence="13" id="KW-0511">Multifunctional enzyme</keyword>
<evidence type="ECO:0000313" key="23">
    <source>
        <dbReference type="Proteomes" id="UP000001037"/>
    </source>
</evidence>
<feature type="binding site" evidence="18">
    <location>
        <position position="126"/>
    </location>
    <ligand>
        <name>K(+)</name>
        <dbReference type="ChEBI" id="CHEBI:29103"/>
    </ligand>
</feature>
<dbReference type="OrthoDB" id="15148at2157"/>
<accession>G0EEK8</accession>
<dbReference type="InterPro" id="IPR029056">
    <property type="entry name" value="Ribokinase-like"/>
</dbReference>
<dbReference type="PROSITE" id="PS51385">
    <property type="entry name" value="YJEF_N"/>
    <property type="match status" value="1"/>
</dbReference>
<dbReference type="GeneID" id="11139437"/>
<evidence type="ECO:0000256" key="7">
    <source>
        <dbReference type="ARBA" id="ARBA00022840"/>
    </source>
</evidence>
<evidence type="ECO:0000256" key="4">
    <source>
        <dbReference type="ARBA" id="ARBA00009524"/>
    </source>
</evidence>
<evidence type="ECO:0000313" key="22">
    <source>
        <dbReference type="EMBL" id="AEM38830.1"/>
    </source>
</evidence>
<dbReference type="InterPro" id="IPR030677">
    <property type="entry name" value="Nnr"/>
</dbReference>
<evidence type="ECO:0000256" key="14">
    <source>
        <dbReference type="ARBA" id="ARBA00025153"/>
    </source>
</evidence>
<evidence type="ECO:0000256" key="18">
    <source>
        <dbReference type="HAMAP-Rule" id="MF_01966"/>
    </source>
</evidence>
<comment type="catalytic activity">
    <reaction evidence="16 17 19">
        <text>(6S)-NADPHX + ADP = AMP + phosphate + NADPH + H(+)</text>
        <dbReference type="Rhea" id="RHEA:32235"/>
        <dbReference type="ChEBI" id="CHEBI:15378"/>
        <dbReference type="ChEBI" id="CHEBI:43474"/>
        <dbReference type="ChEBI" id="CHEBI:57783"/>
        <dbReference type="ChEBI" id="CHEBI:64076"/>
        <dbReference type="ChEBI" id="CHEBI:456215"/>
        <dbReference type="ChEBI" id="CHEBI:456216"/>
        <dbReference type="EC" id="4.2.1.136"/>
    </reaction>
</comment>
<evidence type="ECO:0000256" key="6">
    <source>
        <dbReference type="ARBA" id="ARBA00022741"/>
    </source>
</evidence>
<dbReference type="GO" id="GO:0046872">
    <property type="term" value="F:metal ion binding"/>
    <property type="evidence" value="ECO:0007669"/>
    <property type="project" value="UniProtKB-UniRule"/>
</dbReference>
<dbReference type="EC" id="4.2.1.136" evidence="19"/>
<comment type="cofactor">
    <cofactor evidence="17">
        <name>Mg(2+)</name>
        <dbReference type="ChEBI" id="CHEBI:18420"/>
    </cofactor>
</comment>
<comment type="catalytic activity">
    <reaction evidence="2 18 19">
        <text>(6R)-NADPHX = (6S)-NADPHX</text>
        <dbReference type="Rhea" id="RHEA:32227"/>
        <dbReference type="ChEBI" id="CHEBI:64076"/>
        <dbReference type="ChEBI" id="CHEBI:64077"/>
        <dbReference type="EC" id="5.1.99.6"/>
    </reaction>
</comment>
<comment type="catalytic activity">
    <reaction evidence="1 18 19">
        <text>(6R)-NADHX = (6S)-NADHX</text>
        <dbReference type="Rhea" id="RHEA:32215"/>
        <dbReference type="ChEBI" id="CHEBI:64074"/>
        <dbReference type="ChEBI" id="CHEBI:64075"/>
        <dbReference type="EC" id="5.1.99.6"/>
    </reaction>
</comment>
<feature type="binding site" evidence="18">
    <location>
        <position position="141"/>
    </location>
    <ligand>
        <name>(6S)-NADPHX</name>
        <dbReference type="ChEBI" id="CHEBI:64076"/>
    </ligand>
</feature>
<dbReference type="NCBIfam" id="TIGR00196">
    <property type="entry name" value="yjeF_cterm"/>
    <property type="match status" value="1"/>
</dbReference>
<protein>
    <recommendedName>
        <fullName evidence="19">Bifunctional NAD(P)H-hydrate repair enzyme</fullName>
    </recommendedName>
    <alternativeName>
        <fullName evidence="19">Nicotinamide nucleotide repair protein</fullName>
    </alternativeName>
    <domain>
        <recommendedName>
            <fullName evidence="19">ADP-dependent (S)-NAD(P)H-hydrate dehydratase</fullName>
            <ecNumber evidence="19">4.2.1.136</ecNumber>
        </recommendedName>
        <alternativeName>
            <fullName evidence="19">ADP-dependent NAD(P)HX dehydratase</fullName>
        </alternativeName>
    </domain>
    <domain>
        <recommendedName>
            <fullName evidence="19">NAD(P)H-hydrate epimerase</fullName>
            <ecNumber evidence="19">5.1.99.6</ecNumber>
        </recommendedName>
    </domain>
</protein>
<evidence type="ECO:0000256" key="5">
    <source>
        <dbReference type="ARBA" id="ARBA00022723"/>
    </source>
</evidence>
<keyword evidence="8 17" id="KW-0521">NADP</keyword>
<feature type="domain" description="YjeF N-terminal" evidence="21">
    <location>
        <begin position="11"/>
        <end position="216"/>
    </location>
</feature>
<evidence type="ECO:0000256" key="13">
    <source>
        <dbReference type="ARBA" id="ARBA00023268"/>
    </source>
</evidence>
<comment type="similarity">
    <text evidence="18">Belongs to the NnrE/AIBP family.</text>
</comment>
<dbReference type="SUPFAM" id="SSF64153">
    <property type="entry name" value="YjeF N-terminal domain-like"/>
    <property type="match status" value="1"/>
</dbReference>
<dbReference type="HAMAP" id="MF_01966">
    <property type="entry name" value="NADHX_epimerase"/>
    <property type="match status" value="1"/>
</dbReference>
<comment type="subunit">
    <text evidence="17">Homotetramer.</text>
</comment>
<keyword evidence="5 18" id="KW-0479">Metal-binding</keyword>
<keyword evidence="22" id="KW-0808">Transferase</keyword>
<dbReference type="InterPro" id="IPR036652">
    <property type="entry name" value="YjeF_N_dom_sf"/>
</dbReference>
<dbReference type="Pfam" id="PF01256">
    <property type="entry name" value="Carb_kinase"/>
    <property type="match status" value="1"/>
</dbReference>
<keyword evidence="10 17" id="KW-0520">NAD</keyword>
<feature type="binding site" evidence="18">
    <location>
        <position position="159"/>
    </location>
    <ligand>
        <name>(6S)-NADPHX</name>
        <dbReference type="ChEBI" id="CHEBI:64076"/>
    </ligand>
</feature>
<dbReference type="AlphaFoldDB" id="G0EEK8"/>
<feature type="binding site" evidence="17">
    <location>
        <position position="445"/>
    </location>
    <ligand>
        <name>(6S)-NADPHX</name>
        <dbReference type="ChEBI" id="CHEBI:64076"/>
    </ligand>
</feature>
<feature type="binding site" evidence="17">
    <location>
        <position position="254"/>
    </location>
    <ligand>
        <name>(6S)-NADPHX</name>
        <dbReference type="ChEBI" id="CHEBI:64076"/>
    </ligand>
</feature>
<comment type="similarity">
    <text evidence="4 19">In the C-terminal section; belongs to the NnrD/CARKD family.</text>
</comment>
<evidence type="ECO:0000259" key="20">
    <source>
        <dbReference type="PROSITE" id="PS51383"/>
    </source>
</evidence>
<feature type="binding site" evidence="17">
    <location>
        <position position="444"/>
    </location>
    <ligand>
        <name>AMP</name>
        <dbReference type="ChEBI" id="CHEBI:456215"/>
    </ligand>
</feature>
<sequence>MLGAICTTREMRAWEINSAHLGVPTRLLMENAGATVARIILERFKPRTVSVVAGVGGKAGDGLVAARHLSTAGVHVRVFLVSRPESIHHPDTLDALKAAEAAGVELHYDYMRWADSDWLDADVIVDAMLGTGVRGELRRPYREIVEEINRSGRKVVAIDIPTGIDPDTGKVLGTAVKADITVTMHCIKAGLKQNDGPRHAGEIVVANIGLPRDAWLYIGPGDLEVLLPRRREWARKGEAGRVLVVGGSKWFYGAPWIAALSAFYAGADLVYLAAPEPVFNTVVSPEIIPVPLPGDILRVNHARELEDRIQLADVILVGPGIGAHRESWIASRLIVKRALELGKLVVVDADGLKALTEYATPQDRIESLDGKAILTPHVGEASLLLGKRIGHEDIEARIEAAKHLADKLSAVVILKGRIDVVAKPGGYYRLNRSGTPDMSAGGTGDVLAGVTAGLLAEIKDPWIAAQLAAYVTGVAGEEAVREQGRAAPSLLIREVSRTLSRVRYKYAS</sequence>
<dbReference type="FunCoup" id="G0EEK8">
    <property type="interactions" value="37"/>
</dbReference>
<evidence type="ECO:0000256" key="2">
    <source>
        <dbReference type="ARBA" id="ARBA00000909"/>
    </source>
</evidence>
<dbReference type="eggNOG" id="arCOG00018">
    <property type="taxonomic scope" value="Archaea"/>
</dbReference>
<dbReference type="SUPFAM" id="SSF53613">
    <property type="entry name" value="Ribokinase-like"/>
    <property type="match status" value="1"/>
</dbReference>
<dbReference type="GO" id="GO:0110051">
    <property type="term" value="P:metabolite repair"/>
    <property type="evidence" value="ECO:0007669"/>
    <property type="project" value="TreeGrafter"/>
</dbReference>
<comment type="function">
    <text evidence="18">Catalyzes the epimerization of the S- and R-forms of NAD(P)HX, a damaged form of NAD(P)H that is a result of enzymatic or heat-dependent hydration. This is a prerequisite for the S-specific NAD(P)H-hydrate dehydratase to allow the repair of both epimers of NAD(P)HX.</text>
</comment>
<comment type="function">
    <text evidence="17">Catalyzes the dehydration of the S-form of NAD(P)HX at the expense of ADP, which is converted to AMP. Together with NAD(P)HX epimerase, which catalyzes the epimerization of the S- and R-forms, the enzyme allows the repair of both epimers of NAD(P)HX, a damaged form of NAD(P)H that is a result of enzymatic or heat-dependent hydration.</text>
</comment>
<comment type="similarity">
    <text evidence="3 19">In the N-terminal section; belongs to the NnrE/AIBP family.</text>
</comment>
<comment type="catalytic activity">
    <reaction evidence="15 17 19">
        <text>(6S)-NADHX + ADP = AMP + phosphate + NADH + H(+)</text>
        <dbReference type="Rhea" id="RHEA:32223"/>
        <dbReference type="ChEBI" id="CHEBI:15378"/>
        <dbReference type="ChEBI" id="CHEBI:43474"/>
        <dbReference type="ChEBI" id="CHEBI:57945"/>
        <dbReference type="ChEBI" id="CHEBI:64074"/>
        <dbReference type="ChEBI" id="CHEBI:456215"/>
        <dbReference type="ChEBI" id="CHEBI:456216"/>
        <dbReference type="EC" id="4.2.1.136"/>
    </reaction>
</comment>
<comment type="similarity">
    <text evidence="17">Belongs to the NnrD/CARKD family.</text>
</comment>
<evidence type="ECO:0000256" key="9">
    <source>
        <dbReference type="ARBA" id="ARBA00022958"/>
    </source>
</evidence>
<dbReference type="PROSITE" id="PS51383">
    <property type="entry name" value="YJEF_C_3"/>
    <property type="match status" value="1"/>
</dbReference>
<keyword evidence="6 17" id="KW-0547">Nucleotide-binding</keyword>